<feature type="domain" description="B30.2/SPRY" evidence="7">
    <location>
        <begin position="805"/>
        <end position="997"/>
    </location>
</feature>
<dbReference type="PROSITE" id="PS50837">
    <property type="entry name" value="NACHT"/>
    <property type="match status" value="1"/>
</dbReference>
<dbReference type="Pfam" id="PF13516">
    <property type="entry name" value="LRR_6"/>
    <property type="match status" value="4"/>
</dbReference>
<keyword evidence="4" id="KW-0677">Repeat</keyword>
<dbReference type="InterPro" id="IPR051261">
    <property type="entry name" value="NLR"/>
</dbReference>
<dbReference type="Proteomes" id="UP000694397">
    <property type="component" value="Chromosome 2"/>
</dbReference>
<dbReference type="SMART" id="SM00368">
    <property type="entry name" value="LRR_RI"/>
    <property type="match status" value="6"/>
</dbReference>
<dbReference type="InterPro" id="IPR032675">
    <property type="entry name" value="LRR_dom_sf"/>
</dbReference>
<dbReference type="SUPFAM" id="SSF52540">
    <property type="entry name" value="P-loop containing nucleoside triphosphate hydrolases"/>
    <property type="match status" value="1"/>
</dbReference>
<dbReference type="Pfam" id="PF17779">
    <property type="entry name" value="WHD_NOD2"/>
    <property type="match status" value="1"/>
</dbReference>
<evidence type="ECO:0000256" key="1">
    <source>
        <dbReference type="ARBA" id="ARBA00004496"/>
    </source>
</evidence>
<dbReference type="InterPro" id="IPR006574">
    <property type="entry name" value="PRY"/>
</dbReference>
<evidence type="ECO:0000256" key="6">
    <source>
        <dbReference type="ARBA" id="ARBA00022840"/>
    </source>
</evidence>
<name>A0A8C9TXQ3_SCLFO</name>
<comment type="subcellular location">
    <subcellularLocation>
        <location evidence="1">Cytoplasm</location>
    </subcellularLocation>
</comment>
<evidence type="ECO:0000259" key="7">
    <source>
        <dbReference type="PROSITE" id="PS50188"/>
    </source>
</evidence>
<dbReference type="Pfam" id="PF00622">
    <property type="entry name" value="SPRY"/>
    <property type="match status" value="1"/>
</dbReference>
<dbReference type="Gene3D" id="3.80.10.10">
    <property type="entry name" value="Ribonuclease Inhibitor"/>
    <property type="match status" value="2"/>
</dbReference>
<evidence type="ECO:0008006" key="11">
    <source>
        <dbReference type="Google" id="ProtNLM"/>
    </source>
</evidence>
<dbReference type="SMART" id="SM01288">
    <property type="entry name" value="FISNA"/>
    <property type="match status" value="1"/>
</dbReference>
<reference evidence="9" key="3">
    <citation type="submission" date="2025-09" db="UniProtKB">
        <authorList>
            <consortium name="Ensembl"/>
        </authorList>
    </citation>
    <scope>IDENTIFICATION</scope>
</reference>
<dbReference type="Gene3D" id="3.40.50.300">
    <property type="entry name" value="P-loop containing nucleotide triphosphate hydrolases"/>
    <property type="match status" value="1"/>
</dbReference>
<dbReference type="GO" id="GO:0005524">
    <property type="term" value="F:ATP binding"/>
    <property type="evidence" value="ECO:0007669"/>
    <property type="project" value="UniProtKB-KW"/>
</dbReference>
<dbReference type="PRINTS" id="PR01407">
    <property type="entry name" value="BUTYPHLNCDUF"/>
</dbReference>
<dbReference type="InterPro" id="IPR003879">
    <property type="entry name" value="Butyrophylin_SPRY"/>
</dbReference>
<dbReference type="InterPro" id="IPR001870">
    <property type="entry name" value="B30.2/SPRY"/>
</dbReference>
<dbReference type="PANTHER" id="PTHR24106">
    <property type="entry name" value="NACHT, LRR AND CARD DOMAINS-CONTAINING"/>
    <property type="match status" value="1"/>
</dbReference>
<dbReference type="CDD" id="cd16040">
    <property type="entry name" value="SPRY_PRY_SNTX"/>
    <property type="match status" value="1"/>
</dbReference>
<dbReference type="InterPro" id="IPR041075">
    <property type="entry name" value="NOD1/2_WH"/>
</dbReference>
<dbReference type="InterPro" id="IPR041267">
    <property type="entry name" value="NLRP_HD2"/>
</dbReference>
<keyword evidence="3" id="KW-0433">Leucine-rich repeat</keyword>
<evidence type="ECO:0000256" key="2">
    <source>
        <dbReference type="ARBA" id="ARBA00022490"/>
    </source>
</evidence>
<dbReference type="Gene3D" id="2.60.120.920">
    <property type="match status" value="1"/>
</dbReference>
<keyword evidence="2" id="KW-0963">Cytoplasm</keyword>
<dbReference type="GeneTree" id="ENSGT01150000286927"/>
<evidence type="ECO:0000256" key="4">
    <source>
        <dbReference type="ARBA" id="ARBA00022737"/>
    </source>
</evidence>
<dbReference type="Pfam" id="PF17776">
    <property type="entry name" value="NLRC4_HD2"/>
    <property type="match status" value="1"/>
</dbReference>
<evidence type="ECO:0000256" key="5">
    <source>
        <dbReference type="ARBA" id="ARBA00022741"/>
    </source>
</evidence>
<dbReference type="PROSITE" id="PS51450">
    <property type="entry name" value="LRR"/>
    <property type="match status" value="1"/>
</dbReference>
<dbReference type="Pfam" id="PF05729">
    <property type="entry name" value="NACHT"/>
    <property type="match status" value="1"/>
</dbReference>
<evidence type="ECO:0000313" key="9">
    <source>
        <dbReference type="Ensembl" id="ENSSFOP00015060103.1"/>
    </source>
</evidence>
<dbReference type="Pfam" id="PF13765">
    <property type="entry name" value="PRY"/>
    <property type="match status" value="1"/>
</dbReference>
<dbReference type="Pfam" id="PF14484">
    <property type="entry name" value="FISNA"/>
    <property type="match status" value="1"/>
</dbReference>
<dbReference type="GO" id="GO:0005737">
    <property type="term" value="C:cytoplasm"/>
    <property type="evidence" value="ECO:0007669"/>
    <property type="project" value="UniProtKB-SubCell"/>
</dbReference>
<dbReference type="SMART" id="SM00449">
    <property type="entry name" value="SPRY"/>
    <property type="match status" value="1"/>
</dbReference>
<keyword evidence="5" id="KW-0547">Nucleotide-binding</keyword>
<reference evidence="9" key="2">
    <citation type="submission" date="2025-08" db="UniProtKB">
        <authorList>
            <consortium name="Ensembl"/>
        </authorList>
    </citation>
    <scope>IDENTIFICATION</scope>
</reference>
<dbReference type="FunFam" id="3.40.50.300:FF:001524">
    <property type="entry name" value="Si:dkey-126g1.7"/>
    <property type="match status" value="1"/>
</dbReference>
<keyword evidence="10" id="KW-1185">Reference proteome</keyword>
<dbReference type="SUPFAM" id="SSF52047">
    <property type="entry name" value="RNI-like"/>
    <property type="match status" value="1"/>
</dbReference>
<sequence>MTCQPKLKSHLKKKFECLFEGQAKQGDPALLNDIFTELYITEGGTGGISDEHEVIHIERALKKPPVQETTIKCSDIFTPLHGKVTHLRTVLTQGIAGIGKTVTVQKFILDWAEGKENQDINFIFPFSFRDLHFRKLKEFSLIELVHYFLPEVKEFGLTQLFNSKVLFVLDGLDECRLPLDFRNNEICSDVTKPTSLDVLLTSLIEGKLFPSALIWITSRPAAASQIPSECVHRVTEIRGFNDPQKEEYFRKRFNDEDLAKRIITHVKSSRSLYIMCHIPVFCWISATVLERLFIEEHSGEIPKTLTEMYTHFLIFQTSLKNEKYLKKRETEPLKSLELDKEFVLKLGKLAFNSLSTGNLIFYEGDLREFGIDVSEASVYSGICTEVFRQEIGFYEGKVYCFVHLSVQEYLAALHQFLSNTDPEMLKKTVDQALESKNGHLNLYLRFLLGLSMEYSQKLLKRLLTQTEKRSCNILEIIQYIKKLIKDSLSPEKTIYLFQCLNELNDSSLVKEIQNYLNKICDLEKDICCTEWSALATVFLMSVEELDMLNLTNCTLHDDGRYMRLLCLNDRVLLSRLKRCFLTESCCEALASTLNSDSNLRVLDLSNNDLWDSGLELLSAGLGNQHCKLETLRSVLLRTTHCCASLASALCSNPSHLKELDFSYNHPGDSGVKLLSDPLQDPTCKLETLRLMCGLTERCCEALASVLTSNSSHLRELDLSDNDLQDSGVKLLSIGLGNQQCKLDTLRLSGCCVSERGCTSLASALCSNPCSNLRELDLSYNDPGDSGEKLLSDLQQDPTCKLEILNVGHGGKCRIRPGLLKYSCQLTLDPNTANTHLYLSEDNREVMWSRKKLLYPDHPERFDCWAQVLCVESLSGRCYWEVQWHEDEARIGVTYKGISRKGDSVDCVLGYNKKSWVLFCSDKSYYVIHNNRRAVIPVHPSSHRIGVYLDSAAGTLSFYSVSSDELTFLYRFTSEFNETLYPGFWVCGSVSLCRQLVV</sequence>
<feature type="domain" description="NACHT" evidence="8">
    <location>
        <begin position="88"/>
        <end position="222"/>
    </location>
</feature>
<evidence type="ECO:0000256" key="3">
    <source>
        <dbReference type="ARBA" id="ARBA00022614"/>
    </source>
</evidence>
<dbReference type="SUPFAM" id="SSF49899">
    <property type="entry name" value="Concanavalin A-like lectins/glucanases"/>
    <property type="match status" value="1"/>
</dbReference>
<accession>A0A8C9TXQ3</accession>
<dbReference type="InterPro" id="IPR013320">
    <property type="entry name" value="ConA-like_dom_sf"/>
</dbReference>
<reference evidence="9 10" key="1">
    <citation type="submission" date="2019-04" db="EMBL/GenBank/DDBJ databases">
        <authorList>
            <consortium name="Wellcome Sanger Institute Data Sharing"/>
        </authorList>
    </citation>
    <scope>NUCLEOTIDE SEQUENCE [LARGE SCALE GENOMIC DNA]</scope>
</reference>
<dbReference type="OrthoDB" id="120976at2759"/>
<dbReference type="AlphaFoldDB" id="A0A8C9TXQ3"/>
<dbReference type="InterPro" id="IPR027417">
    <property type="entry name" value="P-loop_NTPase"/>
</dbReference>
<dbReference type="InterPro" id="IPR029495">
    <property type="entry name" value="NACHT-assoc"/>
</dbReference>
<dbReference type="InterPro" id="IPR001611">
    <property type="entry name" value="Leu-rich_rpt"/>
</dbReference>
<dbReference type="Ensembl" id="ENSSFOT00015080171.1">
    <property type="protein sequence ID" value="ENSSFOP00015060103.1"/>
    <property type="gene ID" value="ENSSFOG00015030214.1"/>
</dbReference>
<evidence type="ECO:0000313" key="10">
    <source>
        <dbReference type="Proteomes" id="UP000694397"/>
    </source>
</evidence>
<evidence type="ECO:0000259" key="8">
    <source>
        <dbReference type="PROSITE" id="PS50837"/>
    </source>
</evidence>
<dbReference type="PROSITE" id="PS50188">
    <property type="entry name" value="B302_SPRY"/>
    <property type="match status" value="1"/>
</dbReference>
<proteinExistence type="predicted"/>
<dbReference type="InterPro" id="IPR007111">
    <property type="entry name" value="NACHT_NTPase"/>
</dbReference>
<organism evidence="9 10">
    <name type="scientific">Scleropages formosus</name>
    <name type="common">Asian bonytongue</name>
    <name type="synonym">Osteoglossum formosum</name>
    <dbReference type="NCBI Taxonomy" id="113540"/>
    <lineage>
        <taxon>Eukaryota</taxon>
        <taxon>Metazoa</taxon>
        <taxon>Chordata</taxon>
        <taxon>Craniata</taxon>
        <taxon>Vertebrata</taxon>
        <taxon>Euteleostomi</taxon>
        <taxon>Actinopterygii</taxon>
        <taxon>Neopterygii</taxon>
        <taxon>Teleostei</taxon>
        <taxon>Osteoglossocephala</taxon>
        <taxon>Osteoglossomorpha</taxon>
        <taxon>Osteoglossiformes</taxon>
        <taxon>Osteoglossidae</taxon>
        <taxon>Scleropages</taxon>
    </lineage>
</organism>
<dbReference type="InterPro" id="IPR003877">
    <property type="entry name" value="SPRY_dom"/>
</dbReference>
<dbReference type="SMART" id="SM00589">
    <property type="entry name" value="PRY"/>
    <property type="match status" value="1"/>
</dbReference>
<keyword evidence="6" id="KW-0067">ATP-binding</keyword>
<dbReference type="InterPro" id="IPR043136">
    <property type="entry name" value="B30.2/SPRY_sf"/>
</dbReference>
<protein>
    <recommendedName>
        <fullName evidence="11">NACHT, LRR and PYD domains-containing protein 12-like</fullName>
    </recommendedName>
</protein>